<name>A0A2V4VAM4_PAEBA</name>
<reference evidence="3 5" key="2">
    <citation type="submission" date="2020-06" db="EMBL/GenBank/DDBJ databases">
        <title>Complete genome of Paenibacillus barcinonensis KACC11450.</title>
        <authorList>
            <person name="Kim M."/>
            <person name="Park Y.-J."/>
            <person name="Shin J.-H."/>
        </authorList>
    </citation>
    <scope>NUCLEOTIDE SEQUENCE [LARGE SCALE GENOMIC DNA]</scope>
    <source>
        <strain evidence="3 5">KACC11450</strain>
    </source>
</reference>
<evidence type="ECO:0000313" key="3">
    <source>
        <dbReference type="EMBL" id="QKS58166.1"/>
    </source>
</evidence>
<protein>
    <submittedName>
        <fullName evidence="2 3">SMI1/KNR4 family protein</fullName>
    </submittedName>
</protein>
<dbReference type="Gene3D" id="3.40.1580.10">
    <property type="entry name" value="SMI1/KNR4-like"/>
    <property type="match status" value="1"/>
</dbReference>
<sequence>MKYLNELVTQLQNDKIPMIPCTMEELNEVKKLIGTNKLPEAYIEFLEVMGGGTEHTFLRGESCFIDELLELNEWGAELLEENKVPLKLTCNDFVFWMSQGCMFCFFKLNEGENPPVYFYSEGKKKEGFYKIADTFAEFLQRRYLRDKYVFQKKD</sequence>
<dbReference type="SUPFAM" id="SSF160631">
    <property type="entry name" value="SMI1/KNR4-like"/>
    <property type="match status" value="1"/>
</dbReference>
<proteinExistence type="predicted"/>
<dbReference type="Proteomes" id="UP000509327">
    <property type="component" value="Chromosome"/>
</dbReference>
<dbReference type="OrthoDB" id="6455738at2"/>
<reference evidence="2 4" key="1">
    <citation type="submission" date="2018-06" db="EMBL/GenBank/DDBJ databases">
        <title>Genomic Encyclopedia of Type Strains, Phase III (KMG-III): the genomes of soil and plant-associated and newly described type strains.</title>
        <authorList>
            <person name="Whitman W."/>
        </authorList>
    </citation>
    <scope>NUCLEOTIDE SEQUENCE [LARGE SCALE GENOMIC DNA]</scope>
    <source>
        <strain evidence="2 4">CECT 7022</strain>
    </source>
</reference>
<dbReference type="SMART" id="SM00860">
    <property type="entry name" value="SMI1_KNR4"/>
    <property type="match status" value="1"/>
</dbReference>
<keyword evidence="5" id="KW-1185">Reference proteome</keyword>
<dbReference type="Proteomes" id="UP000247790">
    <property type="component" value="Unassembled WGS sequence"/>
</dbReference>
<dbReference type="AlphaFoldDB" id="A0A2V4VAM4"/>
<organism evidence="2 4">
    <name type="scientific">Paenibacillus barcinonensis</name>
    <dbReference type="NCBI Taxonomy" id="198119"/>
    <lineage>
        <taxon>Bacteria</taxon>
        <taxon>Bacillati</taxon>
        <taxon>Bacillota</taxon>
        <taxon>Bacilli</taxon>
        <taxon>Bacillales</taxon>
        <taxon>Paenibacillaceae</taxon>
        <taxon>Paenibacillus</taxon>
    </lineage>
</organism>
<dbReference type="InterPro" id="IPR037883">
    <property type="entry name" value="Knr4/Smi1-like_sf"/>
</dbReference>
<dbReference type="EMBL" id="CP054614">
    <property type="protein sequence ID" value="QKS58166.1"/>
    <property type="molecule type" value="Genomic_DNA"/>
</dbReference>
<dbReference type="InterPro" id="IPR018958">
    <property type="entry name" value="Knr4/Smi1-like_dom"/>
</dbReference>
<dbReference type="Pfam" id="PF09346">
    <property type="entry name" value="SMI1_KNR4"/>
    <property type="match status" value="1"/>
</dbReference>
<accession>A0A2V4VAM4</accession>
<gene>
    <name evidence="2" type="ORF">DFQ00_1543</name>
    <name evidence="3" type="ORF">HUB98_19225</name>
</gene>
<evidence type="ECO:0000313" key="2">
    <source>
        <dbReference type="EMBL" id="PYE41850.1"/>
    </source>
</evidence>
<feature type="domain" description="Knr4/Smi1-like" evidence="1">
    <location>
        <begin position="20"/>
        <end position="141"/>
    </location>
</feature>
<evidence type="ECO:0000259" key="1">
    <source>
        <dbReference type="SMART" id="SM00860"/>
    </source>
</evidence>
<evidence type="ECO:0000313" key="4">
    <source>
        <dbReference type="Proteomes" id="UP000247790"/>
    </source>
</evidence>
<dbReference type="EMBL" id="QJSW01000054">
    <property type="protein sequence ID" value="PYE41850.1"/>
    <property type="molecule type" value="Genomic_DNA"/>
</dbReference>
<dbReference type="RefSeq" id="WP_110899760.1">
    <property type="nucleotide sequence ID" value="NZ_CP054614.1"/>
</dbReference>
<evidence type="ECO:0000313" key="5">
    <source>
        <dbReference type="Proteomes" id="UP000509327"/>
    </source>
</evidence>